<name>A0A1L7CL86_CORFL</name>
<evidence type="ECO:0000313" key="2">
    <source>
        <dbReference type="EMBL" id="APT86555.1"/>
    </source>
</evidence>
<sequence>MSTPLHFELKVPEGKLLVVDLETENDVIVAAQISGDFFLEPEAAFEALAPALVGSSTTDSTPALTARLDAALDRIASDPPVALHGFSTRDVAVAVKRAVSGGTDFVDHNWEILQPGVLPTPVNVALDEVLLDEVATGKRGPTLRMWEWDDKAVVFGSYQSYCNELEEEGVVKHGITTVRRMSGGGAMFMEGGNCITYSIYAPESLVAGYSYEDSYAYLDRWVLAALAKHGVNAWYVPINDITSDGGKIGGAAQKRRRGAVLHHTTMSYDIDADKMLEVLRTGKVKISSKGIASANKRVDPLRRQTGVGREELIKTMVNEFSTRYGAQPGTLGAASLEKAEKLVEDKYATEAWTKRIP</sequence>
<keyword evidence="3" id="KW-1185">Reference proteome</keyword>
<protein>
    <submittedName>
        <fullName evidence="2">Lipoate--protein ligase</fullName>
    </submittedName>
</protein>
<dbReference type="OrthoDB" id="9788148at2"/>
<dbReference type="EMBL" id="CP009246">
    <property type="protein sequence ID" value="APT86555.1"/>
    <property type="molecule type" value="Genomic_DNA"/>
</dbReference>
<dbReference type="GO" id="GO:0016874">
    <property type="term" value="F:ligase activity"/>
    <property type="evidence" value="ECO:0007669"/>
    <property type="project" value="UniProtKB-KW"/>
</dbReference>
<dbReference type="Proteomes" id="UP000185479">
    <property type="component" value="Chromosome"/>
</dbReference>
<dbReference type="PANTHER" id="PTHR43679:SF2">
    <property type="entry name" value="OCTANOYL-[GCVH]:PROTEIN N-OCTANOYLTRANSFERASE"/>
    <property type="match status" value="1"/>
</dbReference>
<dbReference type="RefSeq" id="WP_075729545.1">
    <property type="nucleotide sequence ID" value="NZ_BJNB01000001.1"/>
</dbReference>
<dbReference type="SUPFAM" id="SSF55681">
    <property type="entry name" value="Class II aaRS and biotin synthetases"/>
    <property type="match status" value="1"/>
</dbReference>
<dbReference type="KEGG" id="cfc:CFLV_04725"/>
<dbReference type="CDD" id="cd16443">
    <property type="entry name" value="LplA"/>
    <property type="match status" value="1"/>
</dbReference>
<organism evidence="2 3">
    <name type="scientific">Corynebacterium flavescens</name>
    <dbReference type="NCBI Taxonomy" id="28028"/>
    <lineage>
        <taxon>Bacteria</taxon>
        <taxon>Bacillati</taxon>
        <taxon>Actinomycetota</taxon>
        <taxon>Actinomycetes</taxon>
        <taxon>Mycobacteriales</taxon>
        <taxon>Corynebacteriaceae</taxon>
        <taxon>Corynebacterium</taxon>
    </lineage>
</organism>
<keyword evidence="2" id="KW-0436">Ligase</keyword>
<dbReference type="InterPro" id="IPR050664">
    <property type="entry name" value="Octanoyltrans_LipM/LipL"/>
</dbReference>
<dbReference type="STRING" id="28028.CFLV_04725"/>
<dbReference type="AlphaFoldDB" id="A0A1L7CL86"/>
<dbReference type="PANTHER" id="PTHR43679">
    <property type="entry name" value="OCTANOYLTRANSFERASE LIPM-RELATED"/>
    <property type="match status" value="1"/>
</dbReference>
<dbReference type="PROSITE" id="PS51733">
    <property type="entry name" value="BPL_LPL_CATALYTIC"/>
    <property type="match status" value="1"/>
</dbReference>
<dbReference type="Gene3D" id="3.30.390.50">
    <property type="entry name" value="CO dehydrogenase flavoprotein, C-terminal domain"/>
    <property type="match status" value="1"/>
</dbReference>
<dbReference type="GeneID" id="82880016"/>
<feature type="domain" description="BPL/LPL catalytic" evidence="1">
    <location>
        <begin position="137"/>
        <end position="328"/>
    </location>
</feature>
<dbReference type="Pfam" id="PF21948">
    <property type="entry name" value="LplA-B_cat"/>
    <property type="match status" value="1"/>
</dbReference>
<dbReference type="Gene3D" id="3.30.930.10">
    <property type="entry name" value="Bira Bifunctional Protein, Domain 2"/>
    <property type="match status" value="1"/>
</dbReference>
<accession>A0A1L7CL86</accession>
<dbReference type="InterPro" id="IPR045864">
    <property type="entry name" value="aa-tRNA-synth_II/BPL/LPL"/>
</dbReference>
<proteinExistence type="predicted"/>
<reference evidence="2 3" key="1">
    <citation type="submission" date="2014-08" db="EMBL/GenBank/DDBJ databases">
        <title>Complete genome sequence of Corynebacterium flavescens OJ8(T)(=DSM 20296(T)), isolated from cheese.</title>
        <authorList>
            <person name="Ruckert C."/>
            <person name="Albersmeier A."/>
            <person name="Winkler A."/>
            <person name="Kalinowski J."/>
        </authorList>
    </citation>
    <scope>NUCLEOTIDE SEQUENCE [LARGE SCALE GENOMIC DNA]</scope>
    <source>
        <strain evidence="2 3">OJ8</strain>
    </source>
</reference>
<evidence type="ECO:0000259" key="1">
    <source>
        <dbReference type="PROSITE" id="PS51733"/>
    </source>
</evidence>
<evidence type="ECO:0000313" key="3">
    <source>
        <dbReference type="Proteomes" id="UP000185479"/>
    </source>
</evidence>
<dbReference type="InterPro" id="IPR004143">
    <property type="entry name" value="BPL_LPL_catalytic"/>
</dbReference>
<gene>
    <name evidence="2" type="ORF">CFLV_04725</name>
</gene>